<gene>
    <name evidence="1" type="ORF">RCOM_1165120</name>
</gene>
<evidence type="ECO:0000313" key="1">
    <source>
        <dbReference type="EMBL" id="EEF38445.1"/>
    </source>
</evidence>
<dbReference type="Proteomes" id="UP000008311">
    <property type="component" value="Unassembled WGS sequence"/>
</dbReference>
<organism evidence="1 2">
    <name type="scientific">Ricinus communis</name>
    <name type="common">Castor bean</name>
    <dbReference type="NCBI Taxonomy" id="3988"/>
    <lineage>
        <taxon>Eukaryota</taxon>
        <taxon>Viridiplantae</taxon>
        <taxon>Streptophyta</taxon>
        <taxon>Embryophyta</taxon>
        <taxon>Tracheophyta</taxon>
        <taxon>Spermatophyta</taxon>
        <taxon>Magnoliopsida</taxon>
        <taxon>eudicotyledons</taxon>
        <taxon>Gunneridae</taxon>
        <taxon>Pentapetalae</taxon>
        <taxon>rosids</taxon>
        <taxon>fabids</taxon>
        <taxon>Malpighiales</taxon>
        <taxon>Euphorbiaceae</taxon>
        <taxon>Acalyphoideae</taxon>
        <taxon>Acalypheae</taxon>
        <taxon>Ricinus</taxon>
    </lineage>
</organism>
<protein>
    <submittedName>
        <fullName evidence="1">Uncharacterized protein</fullName>
    </submittedName>
</protein>
<proteinExistence type="predicted"/>
<keyword evidence="2" id="KW-1185">Reference proteome</keyword>
<dbReference type="InParanoid" id="B9SD89"/>
<dbReference type="EMBL" id="EQ973926">
    <property type="protein sequence ID" value="EEF38445.1"/>
    <property type="molecule type" value="Genomic_DNA"/>
</dbReference>
<accession>B9SD89</accession>
<name>B9SD89_RICCO</name>
<evidence type="ECO:0000313" key="2">
    <source>
        <dbReference type="Proteomes" id="UP000008311"/>
    </source>
</evidence>
<sequence length="78" mass="9375">MPWWLEKTHQEVIFKFCPSVVFLTETKQIQQYMEELRNKLGFWVLFMWTQKKDQGVSMVCPKRGEIRGVGFNYGVKDK</sequence>
<dbReference type="AlphaFoldDB" id="B9SD89"/>
<reference evidence="2" key="1">
    <citation type="journal article" date="2010" name="Nat. Biotechnol.">
        <title>Draft genome sequence of the oilseed species Ricinus communis.</title>
        <authorList>
            <person name="Chan A.P."/>
            <person name="Crabtree J."/>
            <person name="Zhao Q."/>
            <person name="Lorenzi H."/>
            <person name="Orvis J."/>
            <person name="Puiu D."/>
            <person name="Melake-Berhan A."/>
            <person name="Jones K.M."/>
            <person name="Redman J."/>
            <person name="Chen G."/>
            <person name="Cahoon E.B."/>
            <person name="Gedil M."/>
            <person name="Stanke M."/>
            <person name="Haas B.J."/>
            <person name="Wortman J.R."/>
            <person name="Fraser-Liggett C.M."/>
            <person name="Ravel J."/>
            <person name="Rabinowicz P.D."/>
        </authorList>
    </citation>
    <scope>NUCLEOTIDE SEQUENCE [LARGE SCALE GENOMIC DNA]</scope>
    <source>
        <strain evidence="2">cv. Hale</strain>
    </source>
</reference>